<evidence type="ECO:0000313" key="1">
    <source>
        <dbReference type="EMBL" id="GBP56968.1"/>
    </source>
</evidence>
<gene>
    <name evidence="1" type="ORF">EVAR_79104_1</name>
</gene>
<name>A0A4C1WZP2_EUMVA</name>
<proteinExistence type="predicted"/>
<comment type="caution">
    <text evidence="1">The sequence shown here is derived from an EMBL/GenBank/DDBJ whole genome shotgun (WGS) entry which is preliminary data.</text>
</comment>
<evidence type="ECO:0000313" key="2">
    <source>
        <dbReference type="Proteomes" id="UP000299102"/>
    </source>
</evidence>
<accession>A0A4C1WZP2</accession>
<dbReference type="AlphaFoldDB" id="A0A4C1WZP2"/>
<keyword evidence="2" id="KW-1185">Reference proteome</keyword>
<dbReference type="Proteomes" id="UP000299102">
    <property type="component" value="Unassembled WGS sequence"/>
</dbReference>
<protein>
    <submittedName>
        <fullName evidence="1">Uncharacterized protein</fullName>
    </submittedName>
</protein>
<organism evidence="1 2">
    <name type="scientific">Eumeta variegata</name>
    <name type="common">Bagworm moth</name>
    <name type="synonym">Eumeta japonica</name>
    <dbReference type="NCBI Taxonomy" id="151549"/>
    <lineage>
        <taxon>Eukaryota</taxon>
        <taxon>Metazoa</taxon>
        <taxon>Ecdysozoa</taxon>
        <taxon>Arthropoda</taxon>
        <taxon>Hexapoda</taxon>
        <taxon>Insecta</taxon>
        <taxon>Pterygota</taxon>
        <taxon>Neoptera</taxon>
        <taxon>Endopterygota</taxon>
        <taxon>Lepidoptera</taxon>
        <taxon>Glossata</taxon>
        <taxon>Ditrysia</taxon>
        <taxon>Tineoidea</taxon>
        <taxon>Psychidae</taxon>
        <taxon>Oiketicinae</taxon>
        <taxon>Eumeta</taxon>
    </lineage>
</organism>
<sequence length="164" mass="18514">MYDDAQAHRVRTLLAAKQTREKSVNSFNRCGPNASTRSEVLESASTYLPTYLLTRLSTYLPTQPRGSSKDAGTRSAEVPAVTVRDNGSRRLLFDRAPASAAPMPRIPIFVLKFINAPMNNSSGSRARRRPPIPLTFPLWNESLQRYKLKKKEISVYRLDFIQSE</sequence>
<reference evidence="1 2" key="1">
    <citation type="journal article" date="2019" name="Commun. Biol.">
        <title>The bagworm genome reveals a unique fibroin gene that provides high tensile strength.</title>
        <authorList>
            <person name="Kono N."/>
            <person name="Nakamura H."/>
            <person name="Ohtoshi R."/>
            <person name="Tomita M."/>
            <person name="Numata K."/>
            <person name="Arakawa K."/>
        </authorList>
    </citation>
    <scope>NUCLEOTIDE SEQUENCE [LARGE SCALE GENOMIC DNA]</scope>
</reference>
<dbReference type="EMBL" id="BGZK01000705">
    <property type="protein sequence ID" value="GBP56968.1"/>
    <property type="molecule type" value="Genomic_DNA"/>
</dbReference>